<feature type="chain" id="PRO_5047015677" evidence="1">
    <location>
        <begin position="27"/>
        <end position="424"/>
    </location>
</feature>
<dbReference type="SUPFAM" id="SSF117281">
    <property type="entry name" value="Kelch motif"/>
    <property type="match status" value="2"/>
</dbReference>
<keyword evidence="1" id="KW-0732">Signal</keyword>
<dbReference type="RefSeq" id="WP_211083125.1">
    <property type="nucleotide sequence ID" value="NZ_CBCSLC010000031.1"/>
</dbReference>
<evidence type="ECO:0000313" key="3">
    <source>
        <dbReference type="Proteomes" id="UP000810207"/>
    </source>
</evidence>
<dbReference type="SMART" id="SM00612">
    <property type="entry name" value="Kelch"/>
    <property type="match status" value="5"/>
</dbReference>
<dbReference type="Pfam" id="PF24681">
    <property type="entry name" value="Kelch_KLHDC2_KLHL20_DRC7"/>
    <property type="match status" value="1"/>
</dbReference>
<reference evidence="2 3" key="1">
    <citation type="submission" date="2021-03" db="EMBL/GenBank/DDBJ databases">
        <title>Genomic Encyclopedia of Type Strains, Phase IV (KMG-IV): sequencing the most valuable type-strain genomes for metagenomic binning, comparative biology and taxonomic classification.</title>
        <authorList>
            <person name="Goeker M."/>
        </authorList>
    </citation>
    <scope>NUCLEOTIDE SEQUENCE [LARGE SCALE GENOMIC DNA]</scope>
    <source>
        <strain evidence="2 3">DSM 21292</strain>
    </source>
</reference>
<dbReference type="Gene3D" id="2.120.10.80">
    <property type="entry name" value="Kelch-type beta propeller"/>
    <property type="match status" value="2"/>
</dbReference>
<evidence type="ECO:0000313" key="2">
    <source>
        <dbReference type="EMBL" id="MBP2246509.1"/>
    </source>
</evidence>
<feature type="signal peptide" evidence="1">
    <location>
        <begin position="1"/>
        <end position="26"/>
    </location>
</feature>
<evidence type="ECO:0000256" key="1">
    <source>
        <dbReference type="SAM" id="SignalP"/>
    </source>
</evidence>
<organism evidence="2 3">
    <name type="scientific">Paenibacillus xylanexedens</name>
    <dbReference type="NCBI Taxonomy" id="528191"/>
    <lineage>
        <taxon>Bacteria</taxon>
        <taxon>Bacillati</taxon>
        <taxon>Bacillota</taxon>
        <taxon>Bacilli</taxon>
        <taxon>Bacillales</taxon>
        <taxon>Paenibacillaceae</taxon>
        <taxon>Paenibacillus</taxon>
    </lineage>
</organism>
<sequence length="424" mass="45409">MRKKIVFLFSLILLFSSVLLTLSASAASSEWVTKADLLEPRTGGATASLNGKIYYFGGASGSDHAASGIKQNSTYEYDPITDTWTVKANMPTARAGLTAVVHDNKIYAIGGYYNVGTSVLRTNKVEVYDPSTDSWTTAANLLTARSWASSVALNGKIYVFGGGALVNGTSTSLSSVESYDPISNTWSLKNKMPITANGAAAALVGGKVYILGGMNFSTSIGGIYEYNPESDSWTLKQNTAVRDASGIAVYNDKIYLLGGAKLSSGSLHSALDSFDVYDPKTNTFSTLGSLTSPRAQLVSAVINNNLYIIGGTNFGTNGTLKNVEMYTFENESTPSPDPTPESGNEDRAIFTVILTTGLVKEFDLSMAEVNKFIAWYEGKEAGTGTASYAIDKHDNNKGPFTSRKDYVIFKNILSFEVDEYSTGD</sequence>
<proteinExistence type="predicted"/>
<dbReference type="PANTHER" id="PTHR45632">
    <property type="entry name" value="LD33804P"/>
    <property type="match status" value="1"/>
</dbReference>
<dbReference type="Pfam" id="PF01344">
    <property type="entry name" value="Kelch_1"/>
    <property type="match status" value="1"/>
</dbReference>
<dbReference type="EMBL" id="JAGIKV010000010">
    <property type="protein sequence ID" value="MBP2246509.1"/>
    <property type="molecule type" value="Genomic_DNA"/>
</dbReference>
<dbReference type="InterPro" id="IPR006652">
    <property type="entry name" value="Kelch_1"/>
</dbReference>
<dbReference type="PANTHER" id="PTHR45632:SF26">
    <property type="entry name" value="BTB DOMAIN-CONTAINING PROTEIN"/>
    <property type="match status" value="1"/>
</dbReference>
<accession>A0ABS4RW51</accession>
<dbReference type="Proteomes" id="UP000810207">
    <property type="component" value="Unassembled WGS sequence"/>
</dbReference>
<dbReference type="InterPro" id="IPR015915">
    <property type="entry name" value="Kelch-typ_b-propeller"/>
</dbReference>
<keyword evidence="3" id="KW-1185">Reference proteome</keyword>
<comment type="caution">
    <text evidence="2">The sequence shown here is derived from an EMBL/GenBank/DDBJ whole genome shotgun (WGS) entry which is preliminary data.</text>
</comment>
<gene>
    <name evidence="2" type="ORF">J2Z28_003157</name>
</gene>
<name>A0ABS4RW51_PAEXY</name>
<protein>
    <submittedName>
        <fullName evidence="2">N-acetylneuraminic acid mutarotase</fullName>
    </submittedName>
</protein>